<keyword evidence="2" id="KW-1185">Reference proteome</keyword>
<dbReference type="AlphaFoldDB" id="A0A812K055"/>
<evidence type="ECO:0000313" key="1">
    <source>
        <dbReference type="EMBL" id="CAE7214516.1"/>
    </source>
</evidence>
<comment type="caution">
    <text evidence="1">The sequence shown here is derived from an EMBL/GenBank/DDBJ whole genome shotgun (WGS) entry which is preliminary data.</text>
</comment>
<dbReference type="Proteomes" id="UP000649617">
    <property type="component" value="Unassembled WGS sequence"/>
</dbReference>
<accession>A0A812K055</accession>
<proteinExistence type="predicted"/>
<gene>
    <name evidence="1" type="ORF">SPIL2461_LOCUS2507</name>
</gene>
<sequence>VEKMEPLPQLEQAHLLAMFVILIYMKGQGAILKDVGDTNWGTRRTIAGVPEMVLLDAGSWTSVKALLDQGQLGMDLWRSIIRQRVIVSAPTRDNFVMLPSASAIQQPEDWR</sequence>
<name>A0A812K055_SYMPI</name>
<feature type="non-terminal residue" evidence="1">
    <location>
        <position position="111"/>
    </location>
</feature>
<organism evidence="1 2">
    <name type="scientific">Symbiodinium pilosum</name>
    <name type="common">Dinoflagellate</name>
    <dbReference type="NCBI Taxonomy" id="2952"/>
    <lineage>
        <taxon>Eukaryota</taxon>
        <taxon>Sar</taxon>
        <taxon>Alveolata</taxon>
        <taxon>Dinophyceae</taxon>
        <taxon>Suessiales</taxon>
        <taxon>Symbiodiniaceae</taxon>
        <taxon>Symbiodinium</taxon>
    </lineage>
</organism>
<dbReference type="EMBL" id="CAJNIZ010002783">
    <property type="protein sequence ID" value="CAE7214516.1"/>
    <property type="molecule type" value="Genomic_DNA"/>
</dbReference>
<reference evidence="1" key="1">
    <citation type="submission" date="2021-02" db="EMBL/GenBank/DDBJ databases">
        <authorList>
            <person name="Dougan E. K."/>
            <person name="Rhodes N."/>
            <person name="Thang M."/>
            <person name="Chan C."/>
        </authorList>
    </citation>
    <scope>NUCLEOTIDE SEQUENCE</scope>
</reference>
<protein>
    <submittedName>
        <fullName evidence="1">Uncharacterized protein</fullName>
    </submittedName>
</protein>
<evidence type="ECO:0000313" key="2">
    <source>
        <dbReference type="Proteomes" id="UP000649617"/>
    </source>
</evidence>
<feature type="non-terminal residue" evidence="1">
    <location>
        <position position="1"/>
    </location>
</feature>